<dbReference type="SUPFAM" id="SSF55729">
    <property type="entry name" value="Acyl-CoA N-acyltransferases (Nat)"/>
    <property type="match status" value="1"/>
</dbReference>
<dbReference type="EMBL" id="PFWS01000048">
    <property type="protein sequence ID" value="PJA47102.1"/>
    <property type="molecule type" value="Genomic_DNA"/>
</dbReference>
<gene>
    <name evidence="2" type="ORF">CO172_03055</name>
</gene>
<dbReference type="Pfam" id="PF13420">
    <property type="entry name" value="Acetyltransf_4"/>
    <property type="match status" value="1"/>
</dbReference>
<evidence type="ECO:0000313" key="2">
    <source>
        <dbReference type="EMBL" id="PJA47102.1"/>
    </source>
</evidence>
<dbReference type="PROSITE" id="PS51186">
    <property type="entry name" value="GNAT"/>
    <property type="match status" value="1"/>
</dbReference>
<dbReference type="GO" id="GO:0016747">
    <property type="term" value="F:acyltransferase activity, transferring groups other than amino-acyl groups"/>
    <property type="evidence" value="ECO:0007669"/>
    <property type="project" value="InterPro"/>
</dbReference>
<dbReference type="CDD" id="cd04301">
    <property type="entry name" value="NAT_SF"/>
    <property type="match status" value="1"/>
</dbReference>
<accession>A0A2M7XGX0</accession>
<organism evidence="2 3">
    <name type="scientific">Candidatus Uhrbacteria bacterium CG_4_9_14_3_um_filter_36_7</name>
    <dbReference type="NCBI Taxonomy" id="1975033"/>
    <lineage>
        <taxon>Bacteria</taxon>
        <taxon>Candidatus Uhriibacteriota</taxon>
    </lineage>
</organism>
<feature type="domain" description="N-acetyltransferase" evidence="1">
    <location>
        <begin position="2"/>
        <end position="161"/>
    </location>
</feature>
<dbReference type="AlphaFoldDB" id="A0A2M7XGX0"/>
<name>A0A2M7XGX0_9BACT</name>
<dbReference type="PANTHER" id="PTHR43415">
    <property type="entry name" value="SPERMIDINE N(1)-ACETYLTRANSFERASE"/>
    <property type="match status" value="1"/>
</dbReference>
<proteinExistence type="predicted"/>
<keyword evidence="2" id="KW-0808">Transferase</keyword>
<sequence length="165" mass="19356">MITVRLHRREDIPYRVKWMNNPKVNKFIGDRLGSKTTLKEQTVWFSNYQKDKTKKFFTICDQKKPIGFMGLKNISKENRNAELFILIGEDNYRGKGIGKIAMQWLLNYGFQKCKLHKINLGVIKDNIPAVKLYKSLGFKIEGVMKDEVCSNGRYYDFLSMAIFEK</sequence>
<dbReference type="InterPro" id="IPR016181">
    <property type="entry name" value="Acyl_CoA_acyltransferase"/>
</dbReference>
<dbReference type="Proteomes" id="UP000229749">
    <property type="component" value="Unassembled WGS sequence"/>
</dbReference>
<protein>
    <submittedName>
        <fullName evidence="2">N-acetyltransferase</fullName>
    </submittedName>
</protein>
<dbReference type="Gene3D" id="3.40.630.30">
    <property type="match status" value="1"/>
</dbReference>
<evidence type="ECO:0000259" key="1">
    <source>
        <dbReference type="PROSITE" id="PS51186"/>
    </source>
</evidence>
<evidence type="ECO:0000313" key="3">
    <source>
        <dbReference type="Proteomes" id="UP000229749"/>
    </source>
</evidence>
<comment type="caution">
    <text evidence="2">The sequence shown here is derived from an EMBL/GenBank/DDBJ whole genome shotgun (WGS) entry which is preliminary data.</text>
</comment>
<dbReference type="PANTHER" id="PTHR43415:SF3">
    <property type="entry name" value="GNAT-FAMILY ACETYLTRANSFERASE"/>
    <property type="match status" value="1"/>
</dbReference>
<reference evidence="3" key="1">
    <citation type="submission" date="2017-09" db="EMBL/GenBank/DDBJ databases">
        <title>Depth-based differentiation of microbial function through sediment-hosted aquifers and enrichment of novel symbionts in the deep terrestrial subsurface.</title>
        <authorList>
            <person name="Probst A.J."/>
            <person name="Ladd B."/>
            <person name="Jarett J.K."/>
            <person name="Geller-Mcgrath D.E."/>
            <person name="Sieber C.M.K."/>
            <person name="Emerson J.B."/>
            <person name="Anantharaman K."/>
            <person name="Thomas B.C."/>
            <person name="Malmstrom R."/>
            <person name="Stieglmeier M."/>
            <person name="Klingl A."/>
            <person name="Woyke T."/>
            <person name="Ryan C.M."/>
            <person name="Banfield J.F."/>
        </authorList>
    </citation>
    <scope>NUCLEOTIDE SEQUENCE [LARGE SCALE GENOMIC DNA]</scope>
</reference>
<dbReference type="InterPro" id="IPR000182">
    <property type="entry name" value="GNAT_dom"/>
</dbReference>